<feature type="transmembrane region" description="Helical" evidence="1">
    <location>
        <begin position="20"/>
        <end position="49"/>
    </location>
</feature>
<reference evidence="2 3" key="1">
    <citation type="submission" date="2021-04" db="EMBL/GenBank/DDBJ databases">
        <authorList>
            <person name="Rodrigo-Torres L."/>
            <person name="Arahal R. D."/>
            <person name="Lucena T."/>
        </authorList>
    </citation>
    <scope>NUCLEOTIDE SEQUENCE [LARGE SCALE GENOMIC DNA]</scope>
    <source>
        <strain evidence="2 3">CECT 9623</strain>
    </source>
</reference>
<feature type="transmembrane region" description="Helical" evidence="1">
    <location>
        <begin position="61"/>
        <end position="82"/>
    </location>
</feature>
<dbReference type="EMBL" id="CAJRAU010000012">
    <property type="protein sequence ID" value="CAG5074635.1"/>
    <property type="molecule type" value="Genomic_DNA"/>
</dbReference>
<keyword evidence="3" id="KW-1185">Reference proteome</keyword>
<evidence type="ECO:0000313" key="2">
    <source>
        <dbReference type="EMBL" id="CAG5074635.1"/>
    </source>
</evidence>
<keyword evidence="1" id="KW-0812">Transmembrane</keyword>
<dbReference type="RefSeq" id="WP_215236547.1">
    <property type="nucleotide sequence ID" value="NZ_CAJRAU010000012.1"/>
</dbReference>
<evidence type="ECO:0000313" key="3">
    <source>
        <dbReference type="Proteomes" id="UP000679725"/>
    </source>
</evidence>
<accession>A0ABM8UY84</accession>
<feature type="transmembrane region" description="Helical" evidence="1">
    <location>
        <begin position="94"/>
        <end position="112"/>
    </location>
</feature>
<organism evidence="2 3">
    <name type="scientific">Dyadobacter linearis</name>
    <dbReference type="NCBI Taxonomy" id="2823330"/>
    <lineage>
        <taxon>Bacteria</taxon>
        <taxon>Pseudomonadati</taxon>
        <taxon>Bacteroidota</taxon>
        <taxon>Cytophagia</taxon>
        <taxon>Cytophagales</taxon>
        <taxon>Spirosomataceae</taxon>
        <taxon>Dyadobacter</taxon>
    </lineage>
</organism>
<keyword evidence="1" id="KW-1133">Transmembrane helix</keyword>
<keyword evidence="1" id="KW-0472">Membrane</keyword>
<gene>
    <name evidence="2" type="ORF">DYBT9623_05322</name>
</gene>
<proteinExistence type="predicted"/>
<sequence length="200" mass="22667">MSVKFIDFIHFPVSMLKKSALSLPISIFVSLLHVGCCIFPLISIAVGSASRFDGMVRYKPLFLGLQVLLLIYLSVSLVRFYSHKHFFHSQFENWSYHIAFAIAMAGLLIGLFEPFRAEEQKLAQQQFELFRTHRQIELSVSGKYDRQQLKEDLTSIKGIRPASVKINGSYVKASFQSDKVSSLVILAALREQGYKVVTAE</sequence>
<evidence type="ECO:0000256" key="1">
    <source>
        <dbReference type="SAM" id="Phobius"/>
    </source>
</evidence>
<dbReference type="Proteomes" id="UP000679725">
    <property type="component" value="Unassembled WGS sequence"/>
</dbReference>
<protein>
    <recommendedName>
        <fullName evidence="4">HMA domain-containing protein</fullName>
    </recommendedName>
</protein>
<comment type="caution">
    <text evidence="2">The sequence shown here is derived from an EMBL/GenBank/DDBJ whole genome shotgun (WGS) entry which is preliminary data.</text>
</comment>
<name>A0ABM8UY84_9BACT</name>
<evidence type="ECO:0008006" key="4">
    <source>
        <dbReference type="Google" id="ProtNLM"/>
    </source>
</evidence>